<feature type="transmembrane region" description="Helical" evidence="2">
    <location>
        <begin position="118"/>
        <end position="139"/>
    </location>
</feature>
<feature type="region of interest" description="Disordered" evidence="1">
    <location>
        <begin position="217"/>
        <end position="237"/>
    </location>
</feature>
<evidence type="ECO:0000313" key="3">
    <source>
        <dbReference type="EMBL" id="KAK9794323.1"/>
    </source>
</evidence>
<evidence type="ECO:0000256" key="1">
    <source>
        <dbReference type="SAM" id="MobiDB-lite"/>
    </source>
</evidence>
<proteinExistence type="predicted"/>
<feature type="transmembrane region" description="Helical" evidence="2">
    <location>
        <begin position="720"/>
        <end position="741"/>
    </location>
</feature>
<keyword evidence="4" id="KW-1185">Reference proteome</keyword>
<comment type="caution">
    <text evidence="3">The sequence shown here is derived from an EMBL/GenBank/DDBJ whole genome shotgun (WGS) entry which is preliminary data.</text>
</comment>
<feature type="transmembrane region" description="Helical" evidence="2">
    <location>
        <begin position="630"/>
        <end position="651"/>
    </location>
</feature>
<feature type="transmembrane region" description="Helical" evidence="2">
    <location>
        <begin position="529"/>
        <end position="553"/>
    </location>
</feature>
<feature type="transmembrane region" description="Helical" evidence="2">
    <location>
        <begin position="64"/>
        <end position="86"/>
    </location>
</feature>
<organism evidence="3 4">
    <name type="scientific">Symbiochloris irregularis</name>
    <dbReference type="NCBI Taxonomy" id="706552"/>
    <lineage>
        <taxon>Eukaryota</taxon>
        <taxon>Viridiplantae</taxon>
        <taxon>Chlorophyta</taxon>
        <taxon>core chlorophytes</taxon>
        <taxon>Trebouxiophyceae</taxon>
        <taxon>Trebouxiales</taxon>
        <taxon>Trebouxiaceae</taxon>
        <taxon>Symbiochloris</taxon>
    </lineage>
</organism>
<reference evidence="3 4" key="1">
    <citation type="journal article" date="2024" name="Nat. Commun.">
        <title>Phylogenomics reveals the evolutionary origins of lichenization in chlorophyte algae.</title>
        <authorList>
            <person name="Puginier C."/>
            <person name="Libourel C."/>
            <person name="Otte J."/>
            <person name="Skaloud P."/>
            <person name="Haon M."/>
            <person name="Grisel S."/>
            <person name="Petersen M."/>
            <person name="Berrin J.G."/>
            <person name="Delaux P.M."/>
            <person name="Dal Grande F."/>
            <person name="Keller J."/>
        </authorList>
    </citation>
    <scope>NUCLEOTIDE SEQUENCE [LARGE SCALE GENOMIC DNA]</scope>
    <source>
        <strain evidence="3 4">SAG 2036</strain>
    </source>
</reference>
<gene>
    <name evidence="3" type="ORF">WJX73_008166</name>
</gene>
<dbReference type="EMBL" id="JALJOQ010000141">
    <property type="protein sequence ID" value="KAK9794323.1"/>
    <property type="molecule type" value="Genomic_DNA"/>
</dbReference>
<feature type="transmembrane region" description="Helical" evidence="2">
    <location>
        <begin position="92"/>
        <end position="111"/>
    </location>
</feature>
<protein>
    <submittedName>
        <fullName evidence="3">Uncharacterized protein</fullName>
    </submittedName>
</protein>
<keyword evidence="2" id="KW-0812">Transmembrane</keyword>
<evidence type="ECO:0000256" key="2">
    <source>
        <dbReference type="SAM" id="Phobius"/>
    </source>
</evidence>
<accession>A0AAW1NTU9</accession>
<feature type="transmembrane region" description="Helical" evidence="2">
    <location>
        <begin position="657"/>
        <end position="674"/>
    </location>
</feature>
<feature type="transmembrane region" description="Helical" evidence="2">
    <location>
        <begin position="151"/>
        <end position="176"/>
    </location>
</feature>
<keyword evidence="2" id="KW-0472">Membrane</keyword>
<evidence type="ECO:0000313" key="4">
    <source>
        <dbReference type="Proteomes" id="UP001465755"/>
    </source>
</evidence>
<dbReference type="AlphaFoldDB" id="A0AAW1NTU9"/>
<feature type="transmembrane region" description="Helical" evidence="2">
    <location>
        <begin position="12"/>
        <end position="29"/>
    </location>
</feature>
<keyword evidence="2" id="KW-1133">Transmembrane helix</keyword>
<sequence length="1015" mass="112181">MMGTYACDPHIQCASQVAIGELVVVIWIFVRPIHFSQACLAHTLFLVCQLLASQDNHLGSKFYACSGHVGAALYGSALGGGVVSLARSPGSAYTGCLVVFSILFVSTASMIRCGPVPLPALVQGLGASILFGLVIYYGQDVWPAGQLWNTVVREIFSCSAIGALATVISVMLYPSLAGSECYAKMGAVAFGISKSIRGYSDHVFADDPTLAERDSFLFSDSQQGKEGSGGKPYKRKQRINQLAGTTLTLGGLYMHHKEPGHENLPGGQKPPPRFLPAPEDEDDEGEYLENLRRVTDPASVKNWPPPWPGLHPVQALRPLFMRMHMLLMFQVPCEPVWASRAGRIWVPKWMGMLGAAERLIQRVAALEILLEENYQVIRGGYLSKHFGHDPLPMLRQVLCQAASQCDRMGALIKARSKGQQLEEVPSNAKVGTSLQEAKQQVDGFVNQCTAYYWKNRISNINDNHDEDAMLRSLELRSVMFSFTLVLGILEATEGLQGAVNNAMAVPTDNPHAPKNQGSAQHSSVMDNPIWSWLIVPLKMITGLSIIMRLFGVLKSIPVVFSTRQKLFAKLKDRRIQYGIKHWAALSVALAIIIPLDSNFPAIPDTWFPVFAYFAVAICMVEKVETTFYRGIVRVAGTAAGGIFGYLLMLRVGLANNPYFLTAMLCVFDFLFGLLGPTTFRLFTVFALNSIGGTVLCQYLAYHEEGLRINGKIQPFNGQVASTAIGILICIAISDLFHPWYLSDHCLDAISQAYTTSLVQLKDYYDVFYTNAKEGITKQNVEAAKQKYNTTMSLQRIAGPLGGVQMSLAREQVGWNKGIMVLPPGVKEMLRLTLGMLDRLAAVELTMVTVPQSDVKGSAILFQMLLQPSHEAFQYTNNELIAIGDEVRAMMIGDRFVDKEALLQRLDALNTHRTKMRTRWQGFRAELHAASAREGDRLMSPAESRAFMSHMHTFLKALDRAHLIAVAAVREDAQSHDSILSWLWGPFGLWRRHSHKQRKRRPGPDSQHPKGPPAEV</sequence>
<feature type="transmembrane region" description="Helical" evidence="2">
    <location>
        <begin position="681"/>
        <end position="700"/>
    </location>
</feature>
<feature type="region of interest" description="Disordered" evidence="1">
    <location>
        <begin position="993"/>
        <end position="1015"/>
    </location>
</feature>
<name>A0AAW1NTU9_9CHLO</name>
<dbReference type="Proteomes" id="UP001465755">
    <property type="component" value="Unassembled WGS sequence"/>
</dbReference>
<feature type="transmembrane region" description="Helical" evidence="2">
    <location>
        <begin position="574"/>
        <end position="593"/>
    </location>
</feature>
<feature type="region of interest" description="Disordered" evidence="1">
    <location>
        <begin position="258"/>
        <end position="282"/>
    </location>
</feature>
<dbReference type="GO" id="GO:0016020">
    <property type="term" value="C:membrane"/>
    <property type="evidence" value="ECO:0007669"/>
    <property type="project" value="UniProtKB-SubCell"/>
</dbReference>